<organism evidence="8 9">
    <name type="scientific">Maudiozyma exigua</name>
    <name type="common">Yeast</name>
    <name type="synonym">Kazachstania exigua</name>
    <dbReference type="NCBI Taxonomy" id="34358"/>
    <lineage>
        <taxon>Eukaryota</taxon>
        <taxon>Fungi</taxon>
        <taxon>Dikarya</taxon>
        <taxon>Ascomycota</taxon>
        <taxon>Saccharomycotina</taxon>
        <taxon>Saccharomycetes</taxon>
        <taxon>Saccharomycetales</taxon>
        <taxon>Saccharomycetaceae</taxon>
        <taxon>Maudiozyma</taxon>
    </lineage>
</organism>
<evidence type="ECO:0000256" key="3">
    <source>
        <dbReference type="ARBA" id="ARBA00022989"/>
    </source>
</evidence>
<keyword evidence="5" id="KW-0862">Zinc</keyword>
<dbReference type="GO" id="GO:0038023">
    <property type="term" value="F:signaling receptor activity"/>
    <property type="evidence" value="ECO:0007669"/>
    <property type="project" value="TreeGrafter"/>
</dbReference>
<evidence type="ECO:0000256" key="2">
    <source>
        <dbReference type="ARBA" id="ARBA00022692"/>
    </source>
</evidence>
<feature type="transmembrane region" description="Helical" evidence="7">
    <location>
        <begin position="158"/>
        <end position="180"/>
    </location>
</feature>
<dbReference type="Pfam" id="PF03006">
    <property type="entry name" value="HlyIII"/>
    <property type="match status" value="1"/>
</dbReference>
<evidence type="ECO:0000256" key="4">
    <source>
        <dbReference type="ARBA" id="ARBA00023136"/>
    </source>
</evidence>
<feature type="transmembrane region" description="Helical" evidence="7">
    <location>
        <begin position="123"/>
        <end position="146"/>
    </location>
</feature>
<feature type="binding site" evidence="5">
    <location>
        <position position="324"/>
    </location>
    <ligand>
        <name>Zn(2+)</name>
        <dbReference type="ChEBI" id="CHEBI:29105"/>
    </ligand>
</feature>
<feature type="transmembrane region" description="Helical" evidence="7">
    <location>
        <begin position="253"/>
        <end position="277"/>
    </location>
</feature>
<feature type="transmembrane region" description="Helical" evidence="7">
    <location>
        <begin position="221"/>
        <end position="241"/>
    </location>
</feature>
<evidence type="ECO:0000313" key="8">
    <source>
        <dbReference type="EMBL" id="KAG0672452.1"/>
    </source>
</evidence>
<comment type="subcellular location">
    <subcellularLocation>
        <location evidence="1">Membrane</location>
        <topology evidence="1">Multi-pass membrane protein</topology>
    </subcellularLocation>
</comment>
<evidence type="ECO:0000313" key="9">
    <source>
        <dbReference type="Proteomes" id="UP000750334"/>
    </source>
</evidence>
<proteinExistence type="predicted"/>
<evidence type="ECO:0000256" key="7">
    <source>
        <dbReference type="SAM" id="Phobius"/>
    </source>
</evidence>
<keyword evidence="2 7" id="KW-0812">Transmembrane</keyword>
<dbReference type="GO" id="GO:0016020">
    <property type="term" value="C:membrane"/>
    <property type="evidence" value="ECO:0007669"/>
    <property type="project" value="UniProtKB-SubCell"/>
</dbReference>
<dbReference type="GO" id="GO:0046872">
    <property type="term" value="F:metal ion binding"/>
    <property type="evidence" value="ECO:0007669"/>
    <property type="project" value="UniProtKB-KW"/>
</dbReference>
<keyword evidence="9" id="KW-1185">Reference proteome</keyword>
<feature type="binding site" evidence="5">
    <location>
        <position position="328"/>
    </location>
    <ligand>
        <name>Zn(2+)</name>
        <dbReference type="ChEBI" id="CHEBI:29105"/>
    </ligand>
</feature>
<dbReference type="PANTHER" id="PTHR20855">
    <property type="entry name" value="ADIPOR/PROGESTIN RECEPTOR-RELATED"/>
    <property type="match status" value="1"/>
</dbReference>
<evidence type="ECO:0000256" key="5">
    <source>
        <dbReference type="PIRSR" id="PIRSR604254-1"/>
    </source>
</evidence>
<keyword evidence="5" id="KW-0479">Metal-binding</keyword>
<feature type="transmembrane region" description="Helical" evidence="7">
    <location>
        <begin position="196"/>
        <end position="215"/>
    </location>
</feature>
<feature type="binding site" evidence="5">
    <location>
        <position position="178"/>
    </location>
    <ligand>
        <name>Zn(2+)</name>
        <dbReference type="ChEBI" id="CHEBI:29105"/>
    </ligand>
</feature>
<dbReference type="Proteomes" id="UP000750334">
    <property type="component" value="Unassembled WGS sequence"/>
</dbReference>
<evidence type="ECO:0000256" key="1">
    <source>
        <dbReference type="ARBA" id="ARBA00004141"/>
    </source>
</evidence>
<feature type="transmembrane region" description="Helical" evidence="7">
    <location>
        <begin position="326"/>
        <end position="343"/>
    </location>
</feature>
<dbReference type="InterPro" id="IPR004254">
    <property type="entry name" value="AdipoR/HlyIII-related"/>
</dbReference>
<reference evidence="8 9" key="1">
    <citation type="submission" date="2020-11" db="EMBL/GenBank/DDBJ databases">
        <title>Kefir isolates.</title>
        <authorList>
            <person name="Marcisauskas S."/>
            <person name="Kim Y."/>
            <person name="Blasche S."/>
        </authorList>
    </citation>
    <scope>NUCLEOTIDE SEQUENCE [LARGE SCALE GENOMIC DNA]</scope>
    <source>
        <strain evidence="8 9">OG2</strain>
    </source>
</reference>
<dbReference type="GO" id="GO:0006882">
    <property type="term" value="P:intracellular zinc ion homeostasis"/>
    <property type="evidence" value="ECO:0007669"/>
    <property type="project" value="TreeGrafter"/>
</dbReference>
<gene>
    <name evidence="8" type="primary">IZH1</name>
    <name evidence="8" type="ORF">C6P45_001914</name>
</gene>
<sequence>MTGQDITTIRTRRNSVTSITSTNNSVANTTGSSNYTVRINRTRTNTITSSNGNSSTKTSRSSSQIRVRSRSNSIFGRRLYSFQDLPFWQQDNDKILTGYVRETNSFTKCIQSLFYFNNESVNIYSHLIPSIAYLCLSLFLIDTFLIPRFPTTTTSDYIFINVFLIGAFFCMLCSGCFHCLKQHSEKYSNFWSKLDYLGIITLIACSMISLVYFGYFDHLQYFKFFFGLTCVLAIICSIVVMNEKFNVAKYRPLRATFFATFGMSGIIPLATGFYIFGFHGVLQRINLTFVLWESLFYIVGATLYGFRIPESLSPGRFDLIGSSHQMFHFLVVAGSVCHLKAVIESYRLVHSNFKK</sequence>
<dbReference type="OrthoDB" id="529367at2759"/>
<name>A0A9P7BDR6_MAUEX</name>
<keyword evidence="4 7" id="KW-0472">Membrane</keyword>
<feature type="region of interest" description="Disordered" evidence="6">
    <location>
        <begin position="43"/>
        <end position="64"/>
    </location>
</feature>
<dbReference type="EMBL" id="PUHR01000002">
    <property type="protein sequence ID" value="KAG0672452.1"/>
    <property type="molecule type" value="Genomic_DNA"/>
</dbReference>
<accession>A0A9P7BDR6</accession>
<feature type="transmembrane region" description="Helical" evidence="7">
    <location>
        <begin position="289"/>
        <end position="306"/>
    </location>
</feature>
<comment type="caution">
    <text evidence="8">The sequence shown here is derived from an EMBL/GenBank/DDBJ whole genome shotgun (WGS) entry which is preliminary data.</text>
</comment>
<dbReference type="PANTHER" id="PTHR20855:SF95">
    <property type="entry name" value="ADIPOR-LIKE RECEPTOR IZH1"/>
    <property type="match status" value="1"/>
</dbReference>
<evidence type="ECO:0000256" key="6">
    <source>
        <dbReference type="SAM" id="MobiDB-lite"/>
    </source>
</evidence>
<dbReference type="AlphaFoldDB" id="A0A9P7BDR6"/>
<protein>
    <submittedName>
        <fullName evidence="8">Minc metabolism membrane protein</fullName>
    </submittedName>
</protein>
<keyword evidence="3 7" id="KW-1133">Transmembrane helix</keyword>